<dbReference type="AlphaFoldDB" id="A0A814V8F8"/>
<evidence type="ECO:0000313" key="3">
    <source>
        <dbReference type="Proteomes" id="UP000663828"/>
    </source>
</evidence>
<evidence type="ECO:0000313" key="4">
    <source>
        <dbReference type="Proteomes" id="UP000663852"/>
    </source>
</evidence>
<dbReference type="Proteomes" id="UP000663852">
    <property type="component" value="Unassembled WGS sequence"/>
</dbReference>
<dbReference type="EMBL" id="CAJNOJ010000140">
    <property type="protein sequence ID" value="CAF1186967.1"/>
    <property type="molecule type" value="Genomic_DNA"/>
</dbReference>
<gene>
    <name evidence="2" type="ORF">EDS130_LOCUS24580</name>
    <name evidence="1" type="ORF">XAT740_LOCUS6020</name>
</gene>
<evidence type="ECO:0000313" key="1">
    <source>
        <dbReference type="EMBL" id="CAF0861681.1"/>
    </source>
</evidence>
<reference evidence="2" key="1">
    <citation type="submission" date="2021-02" db="EMBL/GenBank/DDBJ databases">
        <authorList>
            <person name="Nowell W R."/>
        </authorList>
    </citation>
    <scope>NUCLEOTIDE SEQUENCE</scope>
</reference>
<keyword evidence="3" id="KW-1185">Reference proteome</keyword>
<name>A0A814V8F8_ADIRI</name>
<dbReference type="Proteomes" id="UP000663828">
    <property type="component" value="Unassembled WGS sequence"/>
</dbReference>
<comment type="caution">
    <text evidence="2">The sequence shown here is derived from an EMBL/GenBank/DDBJ whole genome shotgun (WGS) entry which is preliminary data.</text>
</comment>
<sequence>MTSAGAYLILRDLWKDELKITNRANGITVTVPIEGGFRGLYNLPLGEYTIENHGAELKVNLTEDAPIQVWQLDSTAGTWTETKQEDDDFGYHDLARSGAMNSKLLNAKQAVPNLFNDSS</sequence>
<accession>A0A814V8F8</accession>
<protein>
    <submittedName>
        <fullName evidence="2">Uncharacterized protein</fullName>
    </submittedName>
</protein>
<dbReference type="OrthoDB" id="9994520at2759"/>
<proteinExistence type="predicted"/>
<dbReference type="EMBL" id="CAJNOR010000269">
    <property type="protein sequence ID" value="CAF0861681.1"/>
    <property type="molecule type" value="Genomic_DNA"/>
</dbReference>
<evidence type="ECO:0000313" key="2">
    <source>
        <dbReference type="EMBL" id="CAF1186967.1"/>
    </source>
</evidence>
<organism evidence="2 4">
    <name type="scientific">Adineta ricciae</name>
    <name type="common">Rotifer</name>
    <dbReference type="NCBI Taxonomy" id="249248"/>
    <lineage>
        <taxon>Eukaryota</taxon>
        <taxon>Metazoa</taxon>
        <taxon>Spiralia</taxon>
        <taxon>Gnathifera</taxon>
        <taxon>Rotifera</taxon>
        <taxon>Eurotatoria</taxon>
        <taxon>Bdelloidea</taxon>
        <taxon>Adinetida</taxon>
        <taxon>Adinetidae</taxon>
        <taxon>Adineta</taxon>
    </lineage>
</organism>